<name>A0A0A9T985_ARUDO</name>
<evidence type="ECO:0000313" key="1">
    <source>
        <dbReference type="EMBL" id="JAD65605.1"/>
    </source>
</evidence>
<sequence length="25" mass="2860">MFIFGCFLGVASYGSSKPTCLRRRY</sequence>
<dbReference type="AlphaFoldDB" id="A0A0A9T985"/>
<protein>
    <submittedName>
        <fullName evidence="1">Uncharacterized protein</fullName>
    </submittedName>
</protein>
<reference evidence="1" key="1">
    <citation type="submission" date="2014-09" db="EMBL/GenBank/DDBJ databases">
        <authorList>
            <person name="Magalhaes I.L.F."/>
            <person name="Oliveira U."/>
            <person name="Santos F.R."/>
            <person name="Vidigal T.H.D.A."/>
            <person name="Brescovit A.D."/>
            <person name="Santos A.J."/>
        </authorList>
    </citation>
    <scope>NUCLEOTIDE SEQUENCE</scope>
    <source>
        <tissue evidence="1">Shoot tissue taken approximately 20 cm above the soil surface</tissue>
    </source>
</reference>
<reference evidence="1" key="2">
    <citation type="journal article" date="2015" name="Data Brief">
        <title>Shoot transcriptome of the giant reed, Arundo donax.</title>
        <authorList>
            <person name="Barrero R.A."/>
            <person name="Guerrero F.D."/>
            <person name="Moolhuijzen P."/>
            <person name="Goolsby J.A."/>
            <person name="Tidwell J."/>
            <person name="Bellgard S.E."/>
            <person name="Bellgard M.I."/>
        </authorList>
    </citation>
    <scope>NUCLEOTIDE SEQUENCE</scope>
    <source>
        <tissue evidence="1">Shoot tissue taken approximately 20 cm above the soil surface</tissue>
    </source>
</reference>
<dbReference type="EMBL" id="GBRH01232290">
    <property type="protein sequence ID" value="JAD65605.1"/>
    <property type="molecule type" value="Transcribed_RNA"/>
</dbReference>
<accession>A0A0A9T985</accession>
<organism evidence="1">
    <name type="scientific">Arundo donax</name>
    <name type="common">Giant reed</name>
    <name type="synonym">Donax arundinaceus</name>
    <dbReference type="NCBI Taxonomy" id="35708"/>
    <lineage>
        <taxon>Eukaryota</taxon>
        <taxon>Viridiplantae</taxon>
        <taxon>Streptophyta</taxon>
        <taxon>Embryophyta</taxon>
        <taxon>Tracheophyta</taxon>
        <taxon>Spermatophyta</taxon>
        <taxon>Magnoliopsida</taxon>
        <taxon>Liliopsida</taxon>
        <taxon>Poales</taxon>
        <taxon>Poaceae</taxon>
        <taxon>PACMAD clade</taxon>
        <taxon>Arundinoideae</taxon>
        <taxon>Arundineae</taxon>
        <taxon>Arundo</taxon>
    </lineage>
</organism>
<proteinExistence type="predicted"/>